<proteinExistence type="predicted"/>
<evidence type="ECO:0000313" key="1">
    <source>
        <dbReference type="EMBL" id="RAS77690.1"/>
    </source>
</evidence>
<dbReference type="PANTHER" id="PTHR41260">
    <property type="entry name" value="PROTEIN ECSC"/>
    <property type="match status" value="1"/>
</dbReference>
<comment type="caution">
    <text evidence="1">The sequence shown here is derived from an EMBL/GenBank/DDBJ whole genome shotgun (WGS) entry which is preliminary data.</text>
</comment>
<accession>A0AAX1QAD3</accession>
<dbReference type="Pfam" id="PF12787">
    <property type="entry name" value="EcsC"/>
    <property type="match status" value="1"/>
</dbReference>
<dbReference type="EMBL" id="LVYK01000018">
    <property type="protein sequence ID" value="RAS77690.1"/>
    <property type="molecule type" value="Genomic_DNA"/>
</dbReference>
<dbReference type="InterPro" id="IPR024787">
    <property type="entry name" value="EcsC"/>
</dbReference>
<evidence type="ECO:0008006" key="3">
    <source>
        <dbReference type="Google" id="ProtNLM"/>
    </source>
</evidence>
<organism evidence="1 2">
    <name type="scientific">Priestia endophytica</name>
    <dbReference type="NCBI Taxonomy" id="135735"/>
    <lineage>
        <taxon>Bacteria</taxon>
        <taxon>Bacillati</taxon>
        <taxon>Bacillota</taxon>
        <taxon>Bacilli</taxon>
        <taxon>Bacillales</taxon>
        <taxon>Bacillaceae</taxon>
        <taxon>Priestia</taxon>
    </lineage>
</organism>
<name>A0AAX1QAD3_9BACI</name>
<dbReference type="AlphaFoldDB" id="A0AAX1QAD3"/>
<protein>
    <recommendedName>
        <fullName evidence="3">EcsC family protein</fullName>
    </recommendedName>
</protein>
<sequence>MFLISPYVKIIFNNNGGVRMKRTSRERIMLEEILQWEQELEKWSLTSAERENKQLLQNFFDSLPEDKYYKYMEFLDNGLFHLQGFIDRSYIQKSERKRLLRTASLLDERIEEIQDLKMLNIDQLSYLADEQLKKQRLYSFVQGAASGTGNVLFVGTDIPLLITLNFQSIHLTALSYGYDCEDPFEMILILKVFHAAIVPKEHRFAAWEQLKEEVETFETAYYNEQSEKVLHNALSAHLLQQIIKTMLILSTKRHSSKKRSLFAMLLSGSFNYKFTAEVTDFAKRFYQYRFLMEEKGGKQNER</sequence>
<dbReference type="PANTHER" id="PTHR41260:SF1">
    <property type="entry name" value="PROTEIN ECSC"/>
    <property type="match status" value="1"/>
</dbReference>
<dbReference type="Proteomes" id="UP000250174">
    <property type="component" value="Unassembled WGS sequence"/>
</dbReference>
<evidence type="ECO:0000313" key="2">
    <source>
        <dbReference type="Proteomes" id="UP000250174"/>
    </source>
</evidence>
<reference evidence="1 2" key="1">
    <citation type="submission" date="2016-03" db="EMBL/GenBank/DDBJ databases">
        <title>Comparison of Bacillus endophyticus and B. anthracis characteristics using whole genome sequence analysis and microbiological techniques.</title>
        <authorList>
            <person name="Lekota K.E."/>
            <person name="Mafofo J."/>
            <person name="Rees J."/>
            <person name="Muchadeyi F.C."/>
            <person name="Madoroba E."/>
            <person name="Van Heerden H."/>
        </authorList>
    </citation>
    <scope>NUCLEOTIDE SEQUENCE [LARGE SCALE GENOMIC DNA]</scope>
    <source>
        <strain evidence="1 2">3631_10C</strain>
    </source>
</reference>
<gene>
    <name evidence="1" type="ORF">A3864_10275</name>
</gene>